<comment type="caution">
    <text evidence="1">The sequence shown here is derived from an EMBL/GenBank/DDBJ whole genome shotgun (WGS) entry which is preliminary data.</text>
</comment>
<proteinExistence type="predicted"/>
<feature type="non-terminal residue" evidence="1">
    <location>
        <position position="36"/>
    </location>
</feature>
<reference evidence="1" key="1">
    <citation type="journal article" date="2014" name="Front. Microbiol.">
        <title>High frequency of phylogenetically diverse reductive dehalogenase-homologous genes in deep subseafloor sedimentary metagenomes.</title>
        <authorList>
            <person name="Kawai M."/>
            <person name="Futagami T."/>
            <person name="Toyoda A."/>
            <person name="Takaki Y."/>
            <person name="Nishi S."/>
            <person name="Hori S."/>
            <person name="Arai W."/>
            <person name="Tsubouchi T."/>
            <person name="Morono Y."/>
            <person name="Uchiyama I."/>
            <person name="Ito T."/>
            <person name="Fujiyama A."/>
            <person name="Inagaki F."/>
            <person name="Takami H."/>
        </authorList>
    </citation>
    <scope>NUCLEOTIDE SEQUENCE</scope>
    <source>
        <strain evidence="1">Expedition CK06-06</strain>
    </source>
</reference>
<protein>
    <submittedName>
        <fullName evidence="1">Uncharacterized protein</fullName>
    </submittedName>
</protein>
<dbReference type="EMBL" id="BARW01043338">
    <property type="protein sequence ID" value="GAJ19291.1"/>
    <property type="molecule type" value="Genomic_DNA"/>
</dbReference>
<dbReference type="AlphaFoldDB" id="X1VR12"/>
<gene>
    <name evidence="1" type="ORF">S12H4_63548</name>
</gene>
<accession>X1VR12</accession>
<organism evidence="1">
    <name type="scientific">marine sediment metagenome</name>
    <dbReference type="NCBI Taxonomy" id="412755"/>
    <lineage>
        <taxon>unclassified sequences</taxon>
        <taxon>metagenomes</taxon>
        <taxon>ecological metagenomes</taxon>
    </lineage>
</organism>
<sequence length="36" mass="3930">MSELTLKNDMRILSLPCNTTAGRGLPILCLILDEIA</sequence>
<name>X1VR12_9ZZZZ</name>
<evidence type="ECO:0000313" key="1">
    <source>
        <dbReference type="EMBL" id="GAJ19291.1"/>
    </source>
</evidence>